<proteinExistence type="predicted"/>
<name>A0A2P2LPR1_RHIMU</name>
<feature type="transmembrane region" description="Helical" evidence="1">
    <location>
        <begin position="20"/>
        <end position="35"/>
    </location>
</feature>
<keyword evidence="1" id="KW-1133">Transmembrane helix</keyword>
<dbReference type="AlphaFoldDB" id="A0A2P2LPR1"/>
<sequence>MVAERLRGRGKGRKCRTEALYYPYSLWVGACIFIWD</sequence>
<evidence type="ECO:0000313" key="2">
    <source>
        <dbReference type="EMBL" id="MBX19967.1"/>
    </source>
</evidence>
<reference evidence="2" key="1">
    <citation type="submission" date="2018-02" db="EMBL/GenBank/DDBJ databases">
        <title>Rhizophora mucronata_Transcriptome.</title>
        <authorList>
            <person name="Meera S.P."/>
            <person name="Sreeshan A."/>
            <person name="Augustine A."/>
        </authorList>
    </citation>
    <scope>NUCLEOTIDE SEQUENCE</scope>
    <source>
        <tissue evidence="2">Leaf</tissue>
    </source>
</reference>
<dbReference type="PROSITE" id="PS51257">
    <property type="entry name" value="PROKAR_LIPOPROTEIN"/>
    <property type="match status" value="1"/>
</dbReference>
<keyword evidence="1" id="KW-0812">Transmembrane</keyword>
<dbReference type="EMBL" id="GGEC01039483">
    <property type="protein sequence ID" value="MBX19967.1"/>
    <property type="molecule type" value="Transcribed_RNA"/>
</dbReference>
<accession>A0A2P2LPR1</accession>
<organism evidence="2">
    <name type="scientific">Rhizophora mucronata</name>
    <name type="common">Asiatic mangrove</name>
    <dbReference type="NCBI Taxonomy" id="61149"/>
    <lineage>
        <taxon>Eukaryota</taxon>
        <taxon>Viridiplantae</taxon>
        <taxon>Streptophyta</taxon>
        <taxon>Embryophyta</taxon>
        <taxon>Tracheophyta</taxon>
        <taxon>Spermatophyta</taxon>
        <taxon>Magnoliopsida</taxon>
        <taxon>eudicotyledons</taxon>
        <taxon>Gunneridae</taxon>
        <taxon>Pentapetalae</taxon>
        <taxon>rosids</taxon>
        <taxon>fabids</taxon>
        <taxon>Malpighiales</taxon>
        <taxon>Rhizophoraceae</taxon>
        <taxon>Rhizophora</taxon>
    </lineage>
</organism>
<evidence type="ECO:0000256" key="1">
    <source>
        <dbReference type="SAM" id="Phobius"/>
    </source>
</evidence>
<protein>
    <submittedName>
        <fullName evidence="2">Pescadillo homolog</fullName>
    </submittedName>
</protein>
<keyword evidence="1" id="KW-0472">Membrane</keyword>